<feature type="domain" description="SPOR" evidence="1">
    <location>
        <begin position="92"/>
        <end position="171"/>
    </location>
</feature>
<dbReference type="EMBL" id="UOFX01000044">
    <property type="protein sequence ID" value="VAX09002.1"/>
    <property type="molecule type" value="Genomic_DNA"/>
</dbReference>
<accession>A0A3B1AYV5</accession>
<dbReference type="AlphaFoldDB" id="A0A3B1AYV5"/>
<dbReference type="GO" id="GO:0032506">
    <property type="term" value="P:cytokinetic process"/>
    <property type="evidence" value="ECO:0007669"/>
    <property type="project" value="TreeGrafter"/>
</dbReference>
<proteinExistence type="predicted"/>
<dbReference type="InterPro" id="IPR052521">
    <property type="entry name" value="Cell_div_SPOR-domain"/>
</dbReference>
<dbReference type="GO" id="GO:0030428">
    <property type="term" value="C:cell septum"/>
    <property type="evidence" value="ECO:0007669"/>
    <property type="project" value="TreeGrafter"/>
</dbReference>
<dbReference type="GO" id="GO:0042834">
    <property type="term" value="F:peptidoglycan binding"/>
    <property type="evidence" value="ECO:0007669"/>
    <property type="project" value="InterPro"/>
</dbReference>
<dbReference type="PANTHER" id="PTHR38687:SF1">
    <property type="entry name" value="CELL DIVISION PROTEIN DEDD"/>
    <property type="match status" value="1"/>
</dbReference>
<sequence>MKKRLVGAIVLASLVVIFVPMLLEDEPVVALGITATNIPPEPKTEFPSHVVPEESRVPLVAAESIIEAVSPAVPTREEQSAKQQPKPVPKARVGLSAWVIQVASFGQRENADKLVKRLQAMKFDAFQEQASIGGKTVFRVRVGPEVDHKKAESMRDLIEKNVQLQGKVERYP</sequence>
<name>A0A3B1AYV5_9ZZZZ</name>
<dbReference type="PANTHER" id="PTHR38687">
    <property type="entry name" value="CELL DIVISION PROTEIN DEDD-RELATED"/>
    <property type="match status" value="1"/>
</dbReference>
<dbReference type="GO" id="GO:0032153">
    <property type="term" value="C:cell division site"/>
    <property type="evidence" value="ECO:0007669"/>
    <property type="project" value="TreeGrafter"/>
</dbReference>
<dbReference type="Gene3D" id="3.30.70.1070">
    <property type="entry name" value="Sporulation related repeat"/>
    <property type="match status" value="1"/>
</dbReference>
<evidence type="ECO:0000313" key="2">
    <source>
        <dbReference type="EMBL" id="VAX09002.1"/>
    </source>
</evidence>
<reference evidence="2" key="1">
    <citation type="submission" date="2018-06" db="EMBL/GenBank/DDBJ databases">
        <authorList>
            <person name="Zhirakovskaya E."/>
        </authorList>
    </citation>
    <scope>NUCLEOTIDE SEQUENCE</scope>
</reference>
<organism evidence="2">
    <name type="scientific">hydrothermal vent metagenome</name>
    <dbReference type="NCBI Taxonomy" id="652676"/>
    <lineage>
        <taxon>unclassified sequences</taxon>
        <taxon>metagenomes</taxon>
        <taxon>ecological metagenomes</taxon>
    </lineage>
</organism>
<protein>
    <recommendedName>
        <fullName evidence="1">SPOR domain-containing protein</fullName>
    </recommendedName>
</protein>
<evidence type="ECO:0000259" key="1">
    <source>
        <dbReference type="PROSITE" id="PS51724"/>
    </source>
</evidence>
<dbReference type="InterPro" id="IPR036680">
    <property type="entry name" value="SPOR-like_sf"/>
</dbReference>
<dbReference type="Pfam" id="PF05036">
    <property type="entry name" value="SPOR"/>
    <property type="match status" value="1"/>
</dbReference>
<dbReference type="PROSITE" id="PS51724">
    <property type="entry name" value="SPOR"/>
    <property type="match status" value="1"/>
</dbReference>
<dbReference type="SUPFAM" id="SSF110997">
    <property type="entry name" value="Sporulation related repeat"/>
    <property type="match status" value="1"/>
</dbReference>
<dbReference type="InterPro" id="IPR007730">
    <property type="entry name" value="SPOR-like_dom"/>
</dbReference>
<gene>
    <name evidence="2" type="ORF">MNBD_GAMMA26-2243</name>
</gene>